<sequence length="212" mass="23797">MSEFKEFSGGAAPWNTKTQMISIAEQLRHYGYGAGAWHGGNGQSLDTTIDEINDFTANNNGLIILDISHGYDTDNWAGEFDSGLDQDQWDEVFTDRGIYNRIRLNVYNEYSNEDDQRTMINGQLSKLKTIQRTPTSQMFALSWTLTQSDIADVLLVDIVKAAEGVNRALPELLWPELTREMYPNVLFIDAYPDDGDVAALAEAINLFLARSC</sequence>
<gene>
    <name evidence="1" type="ORF">T440DRAFT_519078</name>
</gene>
<dbReference type="EMBL" id="MU006311">
    <property type="protein sequence ID" value="KAF2849490.1"/>
    <property type="molecule type" value="Genomic_DNA"/>
</dbReference>
<name>A0A6A7B1X1_9PLEO</name>
<reference evidence="1" key="1">
    <citation type="submission" date="2020-01" db="EMBL/GenBank/DDBJ databases">
        <authorList>
            <consortium name="DOE Joint Genome Institute"/>
            <person name="Haridas S."/>
            <person name="Albert R."/>
            <person name="Binder M."/>
            <person name="Bloem J."/>
            <person name="Labutti K."/>
            <person name="Salamov A."/>
            <person name="Andreopoulos B."/>
            <person name="Baker S.E."/>
            <person name="Barry K."/>
            <person name="Bills G."/>
            <person name="Bluhm B.H."/>
            <person name="Cannon C."/>
            <person name="Castanera R."/>
            <person name="Culley D.E."/>
            <person name="Daum C."/>
            <person name="Ezra D."/>
            <person name="Gonzalez J.B."/>
            <person name="Henrissat B."/>
            <person name="Kuo A."/>
            <person name="Liang C."/>
            <person name="Lipzen A."/>
            <person name="Lutzoni F."/>
            <person name="Magnuson J."/>
            <person name="Mondo S."/>
            <person name="Nolan M."/>
            <person name="Ohm R."/>
            <person name="Pangilinan J."/>
            <person name="Park H.-J."/>
            <person name="Ramirez L."/>
            <person name="Alfaro M."/>
            <person name="Sun H."/>
            <person name="Tritt A."/>
            <person name="Yoshinaga Y."/>
            <person name="Zwiers L.-H."/>
            <person name="Turgeon B.G."/>
            <person name="Goodwin S.B."/>
            <person name="Spatafora J.W."/>
            <person name="Crous P.W."/>
            <person name="Grigoriev I.V."/>
        </authorList>
    </citation>
    <scope>NUCLEOTIDE SEQUENCE</scope>
    <source>
        <strain evidence="1">IPT5</strain>
    </source>
</reference>
<evidence type="ECO:0000313" key="1">
    <source>
        <dbReference type="EMBL" id="KAF2849490.1"/>
    </source>
</evidence>
<proteinExistence type="predicted"/>
<organism evidence="1 2">
    <name type="scientific">Plenodomus tracheiphilus IPT5</name>
    <dbReference type="NCBI Taxonomy" id="1408161"/>
    <lineage>
        <taxon>Eukaryota</taxon>
        <taxon>Fungi</taxon>
        <taxon>Dikarya</taxon>
        <taxon>Ascomycota</taxon>
        <taxon>Pezizomycotina</taxon>
        <taxon>Dothideomycetes</taxon>
        <taxon>Pleosporomycetidae</taxon>
        <taxon>Pleosporales</taxon>
        <taxon>Pleosporineae</taxon>
        <taxon>Leptosphaeriaceae</taxon>
        <taxon>Plenodomus</taxon>
    </lineage>
</organism>
<dbReference type="OrthoDB" id="1046782at2759"/>
<dbReference type="Proteomes" id="UP000799423">
    <property type="component" value="Unassembled WGS sequence"/>
</dbReference>
<protein>
    <submittedName>
        <fullName evidence="1">Uncharacterized protein</fullName>
    </submittedName>
</protein>
<dbReference type="GO" id="GO:0006629">
    <property type="term" value="P:lipid metabolic process"/>
    <property type="evidence" value="ECO:0007669"/>
    <property type="project" value="InterPro"/>
</dbReference>
<dbReference type="GO" id="GO:0008081">
    <property type="term" value="F:phosphoric diester hydrolase activity"/>
    <property type="evidence" value="ECO:0007669"/>
    <property type="project" value="InterPro"/>
</dbReference>
<dbReference type="InterPro" id="IPR017946">
    <property type="entry name" value="PLC-like_Pdiesterase_TIM-brl"/>
</dbReference>
<dbReference type="AlphaFoldDB" id="A0A6A7B1X1"/>
<evidence type="ECO:0000313" key="2">
    <source>
        <dbReference type="Proteomes" id="UP000799423"/>
    </source>
</evidence>
<dbReference type="SUPFAM" id="SSF51695">
    <property type="entry name" value="PLC-like phosphodiesterases"/>
    <property type="match status" value="1"/>
</dbReference>
<keyword evidence="2" id="KW-1185">Reference proteome</keyword>
<accession>A0A6A7B1X1</accession>